<gene>
    <name evidence="7" type="ORF">GC105_14425</name>
</gene>
<keyword evidence="3 6" id="KW-0812">Transmembrane</keyword>
<comment type="caution">
    <text evidence="7">The sequence shown here is derived from an EMBL/GenBank/DDBJ whole genome shotgun (WGS) entry which is preliminary data.</text>
</comment>
<evidence type="ECO:0000256" key="2">
    <source>
        <dbReference type="ARBA" id="ARBA00022475"/>
    </source>
</evidence>
<reference evidence="7 8" key="1">
    <citation type="submission" date="2019-10" db="EMBL/GenBank/DDBJ databases">
        <title>Alkalibaculum tamaniensis sp.nov., a new alkaliphilic acetogen, isolated on methoxylated aromatics from a mud volcano.</title>
        <authorList>
            <person name="Khomyakova M.A."/>
            <person name="Merkel A.Y."/>
            <person name="Bonch-Osmolovskaya E.A."/>
            <person name="Slobodkin A.I."/>
        </authorList>
    </citation>
    <scope>NUCLEOTIDE SEQUENCE [LARGE SCALE GENOMIC DNA]</scope>
    <source>
        <strain evidence="7 8">M08DMB</strain>
    </source>
</reference>
<feature type="transmembrane region" description="Helical" evidence="6">
    <location>
        <begin position="337"/>
        <end position="361"/>
    </location>
</feature>
<dbReference type="PANTHER" id="PTHR30250:SF11">
    <property type="entry name" value="O-ANTIGEN TRANSPORTER-RELATED"/>
    <property type="match status" value="1"/>
</dbReference>
<dbReference type="InterPro" id="IPR050833">
    <property type="entry name" value="Poly_Biosynth_Transport"/>
</dbReference>
<evidence type="ECO:0000256" key="5">
    <source>
        <dbReference type="ARBA" id="ARBA00023136"/>
    </source>
</evidence>
<dbReference type="Proteomes" id="UP000440004">
    <property type="component" value="Unassembled WGS sequence"/>
</dbReference>
<feature type="transmembrane region" description="Helical" evidence="6">
    <location>
        <begin position="159"/>
        <end position="181"/>
    </location>
</feature>
<dbReference type="GO" id="GO:0005886">
    <property type="term" value="C:plasma membrane"/>
    <property type="evidence" value="ECO:0007669"/>
    <property type="project" value="UniProtKB-SubCell"/>
</dbReference>
<proteinExistence type="predicted"/>
<keyword evidence="2" id="KW-1003">Cell membrane</keyword>
<feature type="transmembrane region" description="Helical" evidence="6">
    <location>
        <begin position="21"/>
        <end position="42"/>
    </location>
</feature>
<name>A0A6A7KCT5_9FIRM</name>
<keyword evidence="5 6" id="KW-0472">Membrane</keyword>
<keyword evidence="8" id="KW-1185">Reference proteome</keyword>
<accession>A0A6A7KCT5</accession>
<evidence type="ECO:0000313" key="8">
    <source>
        <dbReference type="Proteomes" id="UP000440004"/>
    </source>
</evidence>
<feature type="transmembrane region" description="Helical" evidence="6">
    <location>
        <begin position="231"/>
        <end position="254"/>
    </location>
</feature>
<dbReference type="PANTHER" id="PTHR30250">
    <property type="entry name" value="PST FAMILY PREDICTED COLANIC ACID TRANSPORTER"/>
    <property type="match status" value="1"/>
</dbReference>
<feature type="transmembrane region" description="Helical" evidence="6">
    <location>
        <begin position="187"/>
        <end position="210"/>
    </location>
</feature>
<organism evidence="7 8">
    <name type="scientific">Alkalibaculum sporogenes</name>
    <dbReference type="NCBI Taxonomy" id="2655001"/>
    <lineage>
        <taxon>Bacteria</taxon>
        <taxon>Bacillati</taxon>
        <taxon>Bacillota</taxon>
        <taxon>Clostridia</taxon>
        <taxon>Eubacteriales</taxon>
        <taxon>Eubacteriaceae</taxon>
        <taxon>Alkalibaculum</taxon>
    </lineage>
</organism>
<evidence type="ECO:0000256" key="1">
    <source>
        <dbReference type="ARBA" id="ARBA00004651"/>
    </source>
</evidence>
<dbReference type="Pfam" id="PF13440">
    <property type="entry name" value="Polysacc_synt_3"/>
    <property type="match status" value="1"/>
</dbReference>
<protein>
    <submittedName>
        <fullName evidence="7">Oligosaccharide flippase family protein</fullName>
    </submittedName>
</protein>
<comment type="subcellular location">
    <subcellularLocation>
        <location evidence="1">Cell membrane</location>
        <topology evidence="1">Multi-pass membrane protein</topology>
    </subcellularLocation>
</comment>
<feature type="transmembrane region" description="Helical" evidence="6">
    <location>
        <begin position="302"/>
        <end position="325"/>
    </location>
</feature>
<feature type="transmembrane region" description="Helical" evidence="6">
    <location>
        <begin position="101"/>
        <end position="119"/>
    </location>
</feature>
<keyword evidence="4 6" id="KW-1133">Transmembrane helix</keyword>
<feature type="transmembrane region" description="Helical" evidence="6">
    <location>
        <begin position="125"/>
        <end position="143"/>
    </location>
</feature>
<evidence type="ECO:0000313" key="7">
    <source>
        <dbReference type="EMBL" id="MPW26977.1"/>
    </source>
</evidence>
<evidence type="ECO:0000256" key="3">
    <source>
        <dbReference type="ARBA" id="ARBA00022692"/>
    </source>
</evidence>
<feature type="transmembrane region" description="Helical" evidence="6">
    <location>
        <begin position="266"/>
        <end position="290"/>
    </location>
</feature>
<feature type="transmembrane region" description="Helical" evidence="6">
    <location>
        <begin position="62"/>
        <end position="80"/>
    </location>
</feature>
<evidence type="ECO:0000256" key="4">
    <source>
        <dbReference type="ARBA" id="ARBA00022989"/>
    </source>
</evidence>
<feature type="transmembrane region" description="Helical" evidence="6">
    <location>
        <begin position="373"/>
        <end position="396"/>
    </location>
</feature>
<sequence>MLTKIELIKNQFLKLWEKGAFHIFIGSFLSKFVAFFASIFLVRVLSKKSYGVLGYIENIYGYAYIFAGLGLAYSVLRYIVLADHKEEKFTYYKYALNKSSLLNFILIFIVGSISFLYPHPVEFKSAKWLLIIMLLALPFQYMIDINNFTYRAMFSNKRYAITTFITTTVLIASRYLGAVLYELNGVIASKVIINLLFGILLTILTYKLYFSKVTINEISLFKKKEINKYSFQYMVTNGVWAIFMLNDVFLLGRLGGDATLIADYKVAYVLPGNLSIFVAAIGIFVAPYFVRHESDYKWVKKNYFKVLGISSSIIAFLVVLLIIFAEPVITLLYGSQYVNVVPIMRLLLIAAFANCGLRFTTANLLAAMGQIKYNMIVSFTGVILQIIINIILIPYYGVIGVAYTSIFVYFMMALILFIVFAKKYSLFSKISS</sequence>
<dbReference type="EMBL" id="WHNX01000034">
    <property type="protein sequence ID" value="MPW26977.1"/>
    <property type="molecule type" value="Genomic_DNA"/>
</dbReference>
<evidence type="ECO:0000256" key="6">
    <source>
        <dbReference type="SAM" id="Phobius"/>
    </source>
</evidence>
<feature type="transmembrane region" description="Helical" evidence="6">
    <location>
        <begin position="402"/>
        <end position="421"/>
    </location>
</feature>
<dbReference type="AlphaFoldDB" id="A0A6A7KCT5"/>
<dbReference type="RefSeq" id="WP_152806262.1">
    <property type="nucleotide sequence ID" value="NZ_WHNX01000034.1"/>
</dbReference>